<dbReference type="EMBL" id="JOMQ01000011">
    <property type="protein sequence ID" value="OUJ03648.1"/>
    <property type="molecule type" value="Genomic_DNA"/>
</dbReference>
<dbReference type="AlphaFoldDB" id="A0A1Z5YWT9"/>
<gene>
    <name evidence="1" type="ORF">HK14_01615</name>
</gene>
<reference evidence="1 2" key="1">
    <citation type="submission" date="2014-06" db="EMBL/GenBank/DDBJ databases">
        <authorList>
            <person name="Ju J."/>
            <person name="Zhang J."/>
        </authorList>
    </citation>
    <scope>NUCLEOTIDE SEQUENCE [LARGE SCALE GENOMIC DNA]</scope>
    <source>
        <strain evidence="1 2">DsW_47</strain>
    </source>
</reference>
<dbReference type="Proteomes" id="UP000196086">
    <property type="component" value="Unassembled WGS sequence"/>
</dbReference>
<protein>
    <submittedName>
        <fullName evidence="1">Uncharacterized protein</fullName>
    </submittedName>
</protein>
<sequence length="70" mass="8100">MQENIIYRKLSWLVKKAALLLSPARLPPLAQIWSDCKKRQQISLLSKNFDFQGIFPSQTAYQPPLPVIFL</sequence>
<organism evidence="1 2">
    <name type="scientific">Acetobacter cibinongensis</name>
    <dbReference type="NCBI Taxonomy" id="146475"/>
    <lineage>
        <taxon>Bacteria</taxon>
        <taxon>Pseudomonadati</taxon>
        <taxon>Pseudomonadota</taxon>
        <taxon>Alphaproteobacteria</taxon>
        <taxon>Acetobacterales</taxon>
        <taxon>Acetobacteraceae</taxon>
        <taxon>Acetobacter</taxon>
    </lineage>
</organism>
<evidence type="ECO:0000313" key="1">
    <source>
        <dbReference type="EMBL" id="OUJ03648.1"/>
    </source>
</evidence>
<name>A0A1Z5YWT9_9PROT</name>
<comment type="caution">
    <text evidence="1">The sequence shown here is derived from an EMBL/GenBank/DDBJ whole genome shotgun (WGS) entry which is preliminary data.</text>
</comment>
<accession>A0A1Z5YWT9</accession>
<proteinExistence type="predicted"/>
<evidence type="ECO:0000313" key="2">
    <source>
        <dbReference type="Proteomes" id="UP000196086"/>
    </source>
</evidence>